<reference evidence="4" key="1">
    <citation type="submission" date="2025-08" db="UniProtKB">
        <authorList>
            <consortium name="RefSeq"/>
        </authorList>
    </citation>
    <scope>IDENTIFICATION</scope>
    <source>
        <tissue evidence="4">Whole blood</tissue>
    </source>
</reference>
<sequence length="399" mass="43526">MLPLLSSVLAYLPTKPQREGEKLLPASAPSHSLTPSLLPAGEPFPVKILEDFSIRTLYDKLEDQSLHVAAQLNKHRSDALAFYRGASQQLQGLKDILQHLSTTEQQTLGRGRDPGKEVKAASRTYTGQSEESWGRHTAASPREHWQRPLGCTASVSLLDFQPELDRVIVALASALSHACGQSAGASRKVSGQVGEQPLPSCQQDSHLASNMPLKPQLLPSDDEHQSTSPQQNLGPGQLPQCATKRGDTMSPGSRLWSLRAGHRHGAYPELQRKIWQVEDTLDELNEEFFQLTAQALELQKEKDKPGQLPPSEDNAFVEVPSIFPCVWQEDGPYPADASGPGGENLGTWALKSDQTLMLGVRRAHLAQSIEDLEWELSLLLQVTDGSVCAGGSWPSLGSH</sequence>
<feature type="coiled-coil region" evidence="1">
    <location>
        <begin position="267"/>
        <end position="301"/>
    </location>
</feature>
<evidence type="ECO:0000313" key="3">
    <source>
        <dbReference type="Proteomes" id="UP000261680"/>
    </source>
</evidence>
<feature type="region of interest" description="Disordered" evidence="2">
    <location>
        <begin position="190"/>
        <end position="255"/>
    </location>
</feature>
<proteinExistence type="predicted"/>
<name>A0A384C6G6_URSMA</name>
<feature type="compositionally biased region" description="Polar residues" evidence="2">
    <location>
        <begin position="199"/>
        <end position="208"/>
    </location>
</feature>
<keyword evidence="3" id="KW-1185">Reference proteome</keyword>
<keyword evidence="1" id="KW-0175">Coiled coil</keyword>
<evidence type="ECO:0000256" key="2">
    <source>
        <dbReference type="SAM" id="MobiDB-lite"/>
    </source>
</evidence>
<gene>
    <name evidence="4" type="primary">LOC103664388</name>
</gene>
<protein>
    <submittedName>
        <fullName evidence="4">Uncharacterized protein LOC103664388</fullName>
    </submittedName>
</protein>
<feature type="compositionally biased region" description="Low complexity" evidence="2">
    <location>
        <begin position="229"/>
        <end position="240"/>
    </location>
</feature>
<organism evidence="3 4">
    <name type="scientific">Ursus maritimus</name>
    <name type="common">Polar bear</name>
    <name type="synonym">Thalarctos maritimus</name>
    <dbReference type="NCBI Taxonomy" id="29073"/>
    <lineage>
        <taxon>Eukaryota</taxon>
        <taxon>Metazoa</taxon>
        <taxon>Chordata</taxon>
        <taxon>Craniata</taxon>
        <taxon>Vertebrata</taxon>
        <taxon>Euteleostomi</taxon>
        <taxon>Mammalia</taxon>
        <taxon>Eutheria</taxon>
        <taxon>Laurasiatheria</taxon>
        <taxon>Carnivora</taxon>
        <taxon>Caniformia</taxon>
        <taxon>Ursidae</taxon>
        <taxon>Ursus</taxon>
    </lineage>
</organism>
<dbReference type="KEGG" id="umr:103664388"/>
<evidence type="ECO:0000313" key="4">
    <source>
        <dbReference type="RefSeq" id="XP_008690491.2"/>
    </source>
</evidence>
<feature type="region of interest" description="Disordered" evidence="2">
    <location>
        <begin position="104"/>
        <end position="144"/>
    </location>
</feature>
<dbReference type="OrthoDB" id="9552057at2759"/>
<dbReference type="PANTHER" id="PTHR46104:SF1">
    <property type="entry name" value="GENE 9195-RELATED"/>
    <property type="match status" value="1"/>
</dbReference>
<dbReference type="GeneID" id="103664388"/>
<dbReference type="RefSeq" id="XP_008690491.2">
    <property type="nucleotide sequence ID" value="XM_008692269.2"/>
</dbReference>
<feature type="compositionally biased region" description="Basic and acidic residues" evidence="2">
    <location>
        <begin position="110"/>
        <end position="120"/>
    </location>
</feature>
<dbReference type="Proteomes" id="UP000261680">
    <property type="component" value="Unplaced"/>
</dbReference>
<dbReference type="AlphaFoldDB" id="A0A384C6G6"/>
<evidence type="ECO:0000256" key="1">
    <source>
        <dbReference type="SAM" id="Coils"/>
    </source>
</evidence>
<accession>A0A384C6G6</accession>
<dbReference type="PANTHER" id="PTHR46104">
    <property type="entry name" value="GENE 9195-RELATED-RELATED"/>
    <property type="match status" value="1"/>
</dbReference>